<dbReference type="InterPro" id="IPR011992">
    <property type="entry name" value="EF-hand-dom_pair"/>
</dbReference>
<dbReference type="GO" id="GO:0005509">
    <property type="term" value="F:calcium ion binding"/>
    <property type="evidence" value="ECO:0007669"/>
    <property type="project" value="InterPro"/>
</dbReference>
<keyword evidence="2" id="KW-0732">Signal</keyword>
<feature type="domain" description="EF-hand" evidence="3">
    <location>
        <begin position="77"/>
        <end position="112"/>
    </location>
</feature>
<dbReference type="GeneID" id="57875733"/>
<dbReference type="OrthoDB" id="6310942at2"/>
<keyword evidence="5" id="KW-1185">Reference proteome</keyword>
<dbReference type="InterPro" id="IPR002048">
    <property type="entry name" value="EF_hand_dom"/>
</dbReference>
<reference evidence="4 5" key="1">
    <citation type="journal article" date="2009" name="BMC Genomics">
        <title>The complete genome sequence of Xanthomonas albilineans provides new insights into the reductive genome evolution of the xylem-limited Xanthomonadaceae.</title>
        <authorList>
            <person name="Pieretti I."/>
            <person name="Royer M."/>
            <person name="Barbe V."/>
            <person name="Carrere S."/>
            <person name="Koebnik R."/>
            <person name="Cociancich S."/>
            <person name="Couloux A."/>
            <person name="Darrasse A."/>
            <person name="Gouzy J."/>
            <person name="Jacques M.A."/>
            <person name="Lauber E."/>
            <person name="Manceau C."/>
            <person name="Mangenot S."/>
            <person name="Poussier S."/>
            <person name="Segurens B."/>
            <person name="Szurek B."/>
            <person name="Verdier V."/>
            <person name="Arlat M."/>
            <person name="Rott P."/>
        </authorList>
    </citation>
    <scope>NUCLEOTIDE SEQUENCE [LARGE SCALE GENOMIC DNA]</scope>
    <source>
        <strain evidence="5">GPE PC73 / CFBP 7063</strain>
    </source>
</reference>
<feature type="chain" id="PRO_5003038000" description="EF-hand domain-containing protein" evidence="2">
    <location>
        <begin position="27"/>
        <end position="123"/>
    </location>
</feature>
<dbReference type="InterPro" id="IPR018247">
    <property type="entry name" value="EF_Hand_1_Ca_BS"/>
</dbReference>
<evidence type="ECO:0000259" key="3">
    <source>
        <dbReference type="PROSITE" id="PS50222"/>
    </source>
</evidence>
<evidence type="ECO:0000313" key="4">
    <source>
        <dbReference type="EMBL" id="CBA14960.1"/>
    </source>
</evidence>
<proteinExistence type="predicted"/>
<dbReference type="PROSITE" id="PS50222">
    <property type="entry name" value="EF_HAND_2"/>
    <property type="match status" value="1"/>
</dbReference>
<accession>D2UBF9</accession>
<evidence type="ECO:0000256" key="2">
    <source>
        <dbReference type="SAM" id="SignalP"/>
    </source>
</evidence>
<evidence type="ECO:0000313" key="5">
    <source>
        <dbReference type="Proteomes" id="UP000001890"/>
    </source>
</evidence>
<protein>
    <recommendedName>
        <fullName evidence="3">EF-hand domain-containing protein</fullName>
    </recommendedName>
</protein>
<evidence type="ECO:0000256" key="1">
    <source>
        <dbReference type="SAM" id="MobiDB-lite"/>
    </source>
</evidence>
<organism evidence="4 5">
    <name type="scientific">Xanthomonas albilineans (strain GPE PC73 / CFBP 7063)</name>
    <dbReference type="NCBI Taxonomy" id="380358"/>
    <lineage>
        <taxon>Bacteria</taxon>
        <taxon>Pseudomonadati</taxon>
        <taxon>Pseudomonadota</taxon>
        <taxon>Gammaproteobacteria</taxon>
        <taxon>Lysobacterales</taxon>
        <taxon>Lysobacteraceae</taxon>
        <taxon>Xanthomonas</taxon>
    </lineage>
</organism>
<dbReference type="RefSeq" id="WP_012914977.1">
    <property type="nucleotide sequence ID" value="NC_013722.1"/>
</dbReference>
<sequence>MNIRIRTPLFGSVVLLVAALALPAFAQHPQRSDAVGQAQSYTSTTGQRTQSDMSGPGQTWADVDTDRDGAISKQEAQVNAGLSQIFSQADTDHNGKLTPKEYEAYVAKHHAGMVGGSNNRDGK</sequence>
<dbReference type="AlphaFoldDB" id="D2UBF9"/>
<dbReference type="Proteomes" id="UP000001890">
    <property type="component" value="Chromosome"/>
</dbReference>
<dbReference type="PATRIC" id="fig|29447.3.peg.426"/>
<dbReference type="EMBL" id="FP565176">
    <property type="protein sequence ID" value="CBA14960.1"/>
    <property type="molecule type" value="Genomic_DNA"/>
</dbReference>
<dbReference type="STRING" id="380358.XALC_0425"/>
<dbReference type="PROSITE" id="PS00018">
    <property type="entry name" value="EF_HAND_1"/>
    <property type="match status" value="1"/>
</dbReference>
<gene>
    <name evidence="4" type="ordered locus">XALc_0425</name>
</gene>
<name>D2UBF9_XANAP</name>
<dbReference type="SUPFAM" id="SSF47473">
    <property type="entry name" value="EF-hand"/>
    <property type="match status" value="1"/>
</dbReference>
<feature type="region of interest" description="Disordered" evidence="1">
    <location>
        <begin position="28"/>
        <end position="69"/>
    </location>
</feature>
<feature type="signal peptide" evidence="2">
    <location>
        <begin position="1"/>
        <end position="26"/>
    </location>
</feature>
<dbReference type="Pfam" id="PF13202">
    <property type="entry name" value="EF-hand_5"/>
    <property type="match status" value="2"/>
</dbReference>
<dbReference type="KEGG" id="xal:XALC_0425"/>
<dbReference type="Gene3D" id="1.10.238.10">
    <property type="entry name" value="EF-hand"/>
    <property type="match status" value="1"/>
</dbReference>
<feature type="compositionally biased region" description="Polar residues" evidence="1">
    <location>
        <begin position="37"/>
        <end position="57"/>
    </location>
</feature>
<dbReference type="eggNOG" id="ENOG50330YP">
    <property type="taxonomic scope" value="Bacteria"/>
</dbReference>